<dbReference type="GO" id="GO:0016780">
    <property type="term" value="F:phosphotransferase activity, for other substituted phosphate groups"/>
    <property type="evidence" value="ECO:0007669"/>
    <property type="project" value="TreeGrafter"/>
</dbReference>
<dbReference type="EMBL" id="FOPP01000001">
    <property type="protein sequence ID" value="SFG62229.1"/>
    <property type="molecule type" value="Genomic_DNA"/>
</dbReference>
<sequence>MKRLLDVLIAFIGLLLLLPFLLLLSIFILLSSKGPALYKQSRVGQFNRDFKLLKFRTMYPNAEKDGLLTLGDRDERITPIGYFLRKFKLDELPQLINVLKGDMSLVGPRPEVRKYVNLYTPAQLKVLALKPGITDMASIKYVDENVVLAQYDDPEQAYIKHIMPDKININLQSSHLSQSAWGSLKIIGYTVKSILAK</sequence>
<dbReference type="RefSeq" id="WP_090991784.1">
    <property type="nucleotide sequence ID" value="NZ_FOPP01000001.1"/>
</dbReference>
<keyword evidence="2" id="KW-0472">Membrane</keyword>
<reference evidence="4 5" key="1">
    <citation type="submission" date="2016-10" db="EMBL/GenBank/DDBJ databases">
        <authorList>
            <person name="de Groot N.N."/>
        </authorList>
    </citation>
    <scope>NUCLEOTIDE SEQUENCE [LARGE SCALE GENOMIC DNA]</scope>
    <source>
        <strain evidence="4 5">DSM 18684</strain>
    </source>
</reference>
<dbReference type="AlphaFoldDB" id="A0A1I2TDM7"/>
<dbReference type="PANTHER" id="PTHR30576:SF20">
    <property type="entry name" value="QUINOVOSAMINEPHOSPHOTRANSFERAE-RELATED"/>
    <property type="match status" value="1"/>
</dbReference>
<gene>
    <name evidence="4" type="ORF">SAMN04489864_101303</name>
</gene>
<comment type="similarity">
    <text evidence="1">Belongs to the bacterial sugar transferase family.</text>
</comment>
<keyword evidence="4" id="KW-0808">Transferase</keyword>
<evidence type="ECO:0000313" key="4">
    <source>
        <dbReference type="EMBL" id="SFG62229.1"/>
    </source>
</evidence>
<evidence type="ECO:0000256" key="1">
    <source>
        <dbReference type="ARBA" id="ARBA00006464"/>
    </source>
</evidence>
<organism evidence="4 5">
    <name type="scientific">Pedobacter insulae</name>
    <dbReference type="NCBI Taxonomy" id="414048"/>
    <lineage>
        <taxon>Bacteria</taxon>
        <taxon>Pseudomonadati</taxon>
        <taxon>Bacteroidota</taxon>
        <taxon>Sphingobacteriia</taxon>
        <taxon>Sphingobacteriales</taxon>
        <taxon>Sphingobacteriaceae</taxon>
        <taxon>Pedobacter</taxon>
    </lineage>
</organism>
<keyword evidence="2" id="KW-0812">Transmembrane</keyword>
<accession>A0A1I2TDM7</accession>
<feature type="transmembrane region" description="Helical" evidence="2">
    <location>
        <begin position="7"/>
        <end position="30"/>
    </location>
</feature>
<dbReference type="STRING" id="414048.SAMN04489864_101303"/>
<evidence type="ECO:0000259" key="3">
    <source>
        <dbReference type="Pfam" id="PF02397"/>
    </source>
</evidence>
<evidence type="ECO:0000313" key="5">
    <source>
        <dbReference type="Proteomes" id="UP000199666"/>
    </source>
</evidence>
<evidence type="ECO:0000256" key="2">
    <source>
        <dbReference type="SAM" id="Phobius"/>
    </source>
</evidence>
<keyword evidence="2" id="KW-1133">Transmembrane helix</keyword>
<name>A0A1I2TDM7_9SPHI</name>
<dbReference type="InterPro" id="IPR003362">
    <property type="entry name" value="Bact_transf"/>
</dbReference>
<feature type="domain" description="Bacterial sugar transferase" evidence="3">
    <location>
        <begin position="2"/>
        <end position="195"/>
    </location>
</feature>
<dbReference type="Pfam" id="PF02397">
    <property type="entry name" value="Bac_transf"/>
    <property type="match status" value="1"/>
</dbReference>
<protein>
    <submittedName>
        <fullName evidence="4">Sugar transferase involved in LPS biosynthesis (Colanic, teichoic acid)</fullName>
    </submittedName>
</protein>
<dbReference type="Proteomes" id="UP000199666">
    <property type="component" value="Unassembled WGS sequence"/>
</dbReference>
<proteinExistence type="inferred from homology"/>
<keyword evidence="5" id="KW-1185">Reference proteome</keyword>
<dbReference type="PANTHER" id="PTHR30576">
    <property type="entry name" value="COLANIC BIOSYNTHESIS UDP-GLUCOSE LIPID CARRIER TRANSFERASE"/>
    <property type="match status" value="1"/>
</dbReference>
<dbReference type="OrthoDB" id="9808602at2"/>